<dbReference type="AlphaFoldDB" id="W0SDZ5"/>
<evidence type="ECO:0000256" key="10">
    <source>
        <dbReference type="RuleBase" id="RU362125"/>
    </source>
</evidence>
<evidence type="ECO:0000256" key="7">
    <source>
        <dbReference type="ARBA" id="ARBA00058683"/>
    </source>
</evidence>
<keyword evidence="4 10" id="KW-0274">FAD</keyword>
<feature type="domain" description="Acyl-CoA dehydrogenase/oxidase C-terminal" evidence="11">
    <location>
        <begin position="284"/>
        <end position="451"/>
    </location>
</feature>
<dbReference type="InterPro" id="IPR046373">
    <property type="entry name" value="Acyl-CoA_Oxase/DH_mid-dom_sf"/>
</dbReference>
<dbReference type="InterPro" id="IPR009100">
    <property type="entry name" value="AcylCoA_DH/oxidase_NM_dom_sf"/>
</dbReference>
<dbReference type="InterPro" id="IPR009075">
    <property type="entry name" value="AcylCo_DH/oxidase_C"/>
</dbReference>
<dbReference type="Proteomes" id="UP000031637">
    <property type="component" value="Chromosome"/>
</dbReference>
<evidence type="ECO:0000256" key="3">
    <source>
        <dbReference type="ARBA" id="ARBA00022630"/>
    </source>
</evidence>
<dbReference type="InterPro" id="IPR013786">
    <property type="entry name" value="AcylCoA_DH/ox_N"/>
</dbReference>
<dbReference type="Pfam" id="PF12806">
    <property type="entry name" value="Acyl-CoA_dh_C"/>
    <property type="match status" value="1"/>
</dbReference>
<dbReference type="InterPro" id="IPR036250">
    <property type="entry name" value="AcylCo_DH-like_C"/>
</dbReference>
<dbReference type="EMBL" id="AP012547">
    <property type="protein sequence ID" value="BAO29281.1"/>
    <property type="molecule type" value="Genomic_DNA"/>
</dbReference>
<dbReference type="STRING" id="1223802.SUTH_01482"/>
<name>W0SDZ5_9PROT</name>
<dbReference type="InterPro" id="IPR037069">
    <property type="entry name" value="AcylCoA_DH/ox_N_sf"/>
</dbReference>
<proteinExistence type="inferred from homology"/>
<dbReference type="Pfam" id="PF02770">
    <property type="entry name" value="Acyl-CoA_dh_M"/>
    <property type="match status" value="1"/>
</dbReference>
<dbReference type="PANTHER" id="PTHR42803:SF1">
    <property type="entry name" value="BROAD-SPECIFICITY LINEAR ACYL-COA DEHYDROGENASE FADE5"/>
    <property type="match status" value="1"/>
</dbReference>
<comment type="catalytic activity">
    <reaction evidence="6">
        <text>3-(methylsulfanyl)propanoyl-CoA + oxidized [electron-transfer flavoprotein] + H(+) = 3-(methylsulfanyl)acryloyl-CoA + reduced [electron-transfer flavoprotein]</text>
        <dbReference type="Rhea" id="RHEA:52612"/>
        <dbReference type="Rhea" id="RHEA-COMP:10685"/>
        <dbReference type="Rhea" id="RHEA-COMP:10686"/>
        <dbReference type="ChEBI" id="CHEBI:15378"/>
        <dbReference type="ChEBI" id="CHEBI:57692"/>
        <dbReference type="ChEBI" id="CHEBI:58307"/>
        <dbReference type="ChEBI" id="CHEBI:82815"/>
        <dbReference type="ChEBI" id="CHEBI:84994"/>
        <dbReference type="EC" id="1.3.99.41"/>
    </reaction>
    <physiologicalReaction direction="left-to-right" evidence="6">
        <dbReference type="Rhea" id="RHEA:52613"/>
    </physiologicalReaction>
</comment>
<keyword evidence="5 10" id="KW-0560">Oxidoreductase</keyword>
<evidence type="ECO:0000256" key="1">
    <source>
        <dbReference type="ARBA" id="ARBA00001974"/>
    </source>
</evidence>
<reference evidence="15 16" key="1">
    <citation type="journal article" date="2014" name="Syst. Appl. Microbiol.">
        <title>Complete genomes of freshwater sulfur oxidizers Sulfuricella denitrificans skB26 and Sulfuritalea hydrogenivorans sk43H: genetic insights into the sulfur oxidation pathway of betaproteobacteria.</title>
        <authorList>
            <person name="Watanabe T."/>
            <person name="Kojima H."/>
            <person name="Fukui M."/>
        </authorList>
    </citation>
    <scope>NUCLEOTIDE SEQUENCE [LARGE SCALE GENOMIC DNA]</scope>
    <source>
        <strain evidence="15">DSM22779</strain>
    </source>
</reference>
<feature type="domain" description="Acetyl-CoA dehydrogenase-like C-terminal" evidence="14">
    <location>
        <begin position="471"/>
        <end position="591"/>
    </location>
</feature>
<dbReference type="InterPro" id="IPR025878">
    <property type="entry name" value="Acyl-CoA_dh-like_C_dom"/>
</dbReference>
<evidence type="ECO:0000313" key="15">
    <source>
        <dbReference type="EMBL" id="BAO29281.1"/>
    </source>
</evidence>
<dbReference type="SUPFAM" id="SSF47203">
    <property type="entry name" value="Acyl-CoA dehydrogenase C-terminal domain-like"/>
    <property type="match status" value="1"/>
</dbReference>
<dbReference type="Gene3D" id="2.40.110.10">
    <property type="entry name" value="Butyryl-CoA Dehydrogenase, subunit A, domain 2"/>
    <property type="match status" value="1"/>
</dbReference>
<dbReference type="HOGENOM" id="CLU_018204_12_2_4"/>
<evidence type="ECO:0000256" key="2">
    <source>
        <dbReference type="ARBA" id="ARBA00009347"/>
    </source>
</evidence>
<feature type="domain" description="Acyl-CoA oxidase/dehydrogenase middle" evidence="12">
    <location>
        <begin position="165"/>
        <end position="274"/>
    </location>
</feature>
<evidence type="ECO:0000259" key="14">
    <source>
        <dbReference type="Pfam" id="PF12806"/>
    </source>
</evidence>
<comment type="cofactor">
    <cofactor evidence="1 10">
        <name>FAD</name>
        <dbReference type="ChEBI" id="CHEBI:57692"/>
    </cofactor>
</comment>
<dbReference type="OrthoDB" id="9764895at2"/>
<evidence type="ECO:0000313" key="16">
    <source>
        <dbReference type="Proteomes" id="UP000031637"/>
    </source>
</evidence>
<dbReference type="InterPro" id="IPR006091">
    <property type="entry name" value="Acyl-CoA_Oxase/DH_mid-dom"/>
</dbReference>
<evidence type="ECO:0000259" key="13">
    <source>
        <dbReference type="Pfam" id="PF02771"/>
    </source>
</evidence>
<evidence type="ECO:0000259" key="12">
    <source>
        <dbReference type="Pfam" id="PF02770"/>
    </source>
</evidence>
<accession>W0SDZ5</accession>
<comment type="similarity">
    <text evidence="2 10">Belongs to the acyl-CoA dehydrogenase family.</text>
</comment>
<sequence>MGQYNAPLRDMHFVLHELLDVTSELKALPAHADIDTDTINQILEEGAKFTSKVLFPLNHIGDVEGCRLNSDTHEVTTPTGFKEAYRQFVEAGWPALTCDPEYGGQGLPIVVYNPLAEMLNSSNQAWYMYPGLSHGAYECLHEHGTPEQKSMYLPKLVSGQWTGTMCLTEPHCGTDLGLLRSKAEPQADGSYKITGGKIFISAGEHDMAENIVHLVLARLPDAPAGTKGISLFLVPKFIPNADGSLGARNAITCGALEEKMGIHGNATCQMNLDDASGWLIGQPNKGLNAMFVMMNAARLGVGMQSLGLTEVAFQNALAYAKERLQMRSLSGPKAPDKPADPIIVHPDVRRMLLTAKAYAEGGRAFSSFVALQIDRELNHPDEEVRKDAADLVTLLTPIIKAFMTDNGWIATSEAMQVHGGMGFIRETGMEQYVRDARINMIYEGTNTIQSLDLLGRKILMDNGAKLKKFGALVQAFVEENGTDEAMNEFVTPLADIGDKVSKLTMEIGMKAFQNQDEVGAAAVPYLRVVGHLVYSYFFARMAKIALAKQDSGDTFYKAKLATARFYFARLLPETAMLIRQARSGAKPLLDLEAELF</sequence>
<evidence type="ECO:0000256" key="5">
    <source>
        <dbReference type="ARBA" id="ARBA00023002"/>
    </source>
</evidence>
<dbReference type="Pfam" id="PF00441">
    <property type="entry name" value="Acyl-CoA_dh_1"/>
    <property type="match status" value="1"/>
</dbReference>
<dbReference type="PANTHER" id="PTHR42803">
    <property type="entry name" value="ACYL-COA DEHYDROGENASE"/>
    <property type="match status" value="1"/>
</dbReference>
<dbReference type="EC" id="1.3.99.41" evidence="8"/>
<evidence type="ECO:0000256" key="9">
    <source>
        <dbReference type="ARBA" id="ARBA00069043"/>
    </source>
</evidence>
<evidence type="ECO:0000256" key="8">
    <source>
        <dbReference type="ARBA" id="ARBA00066694"/>
    </source>
</evidence>
<evidence type="ECO:0000259" key="11">
    <source>
        <dbReference type="Pfam" id="PF00441"/>
    </source>
</evidence>
<comment type="function">
    <text evidence="7">Involved in the assimilation of dimethylsulphoniopropionate (DMSP), an important compound in the fixation of carbon in marine phytoplankton, by mediating the conversion of 3-(methylthio)propanoyl-CoA (MMPA-CoA) to 3-(methylthio)acryloyl-CoA (MTA-CoA).</text>
</comment>
<protein>
    <recommendedName>
        <fullName evidence="9">3-methylmercaptopropionyl-CoA dehydrogenase</fullName>
        <ecNumber evidence="8">1.3.99.41</ecNumber>
    </recommendedName>
</protein>
<dbReference type="GO" id="GO:0016627">
    <property type="term" value="F:oxidoreductase activity, acting on the CH-CH group of donors"/>
    <property type="evidence" value="ECO:0007669"/>
    <property type="project" value="InterPro"/>
</dbReference>
<dbReference type="InterPro" id="IPR052166">
    <property type="entry name" value="Diverse_Acyl-CoA_DH"/>
</dbReference>
<keyword evidence="3 10" id="KW-0285">Flavoprotein</keyword>
<gene>
    <name evidence="15" type="ORF">SUTH_01482</name>
</gene>
<dbReference type="SUPFAM" id="SSF56645">
    <property type="entry name" value="Acyl-CoA dehydrogenase NM domain-like"/>
    <property type="match status" value="1"/>
</dbReference>
<dbReference type="FunFam" id="2.40.110.10:FF:000031">
    <property type="entry name" value="Acyl-CoA dehydrogenase, putative"/>
    <property type="match status" value="1"/>
</dbReference>
<organism evidence="15 16">
    <name type="scientific">Sulfuritalea hydrogenivorans sk43H</name>
    <dbReference type="NCBI Taxonomy" id="1223802"/>
    <lineage>
        <taxon>Bacteria</taxon>
        <taxon>Pseudomonadati</taxon>
        <taxon>Pseudomonadota</taxon>
        <taxon>Betaproteobacteria</taxon>
        <taxon>Nitrosomonadales</taxon>
        <taxon>Sterolibacteriaceae</taxon>
        <taxon>Sulfuritalea</taxon>
    </lineage>
</organism>
<dbReference type="RefSeq" id="WP_041098260.1">
    <property type="nucleotide sequence ID" value="NZ_AP012547.1"/>
</dbReference>
<dbReference type="Gene3D" id="1.10.540.10">
    <property type="entry name" value="Acyl-CoA dehydrogenase/oxidase, N-terminal domain"/>
    <property type="match status" value="1"/>
</dbReference>
<keyword evidence="16" id="KW-1185">Reference proteome</keyword>
<evidence type="ECO:0000256" key="4">
    <source>
        <dbReference type="ARBA" id="ARBA00022827"/>
    </source>
</evidence>
<evidence type="ECO:0000256" key="6">
    <source>
        <dbReference type="ARBA" id="ARBA00051388"/>
    </source>
</evidence>
<feature type="domain" description="Acyl-CoA dehydrogenase/oxidase N-terminal" evidence="13">
    <location>
        <begin position="82"/>
        <end position="160"/>
    </location>
</feature>
<dbReference type="KEGG" id="shd:SUTH_01482"/>
<dbReference type="Pfam" id="PF02771">
    <property type="entry name" value="Acyl-CoA_dh_N"/>
    <property type="match status" value="1"/>
</dbReference>
<dbReference type="Gene3D" id="1.20.140.10">
    <property type="entry name" value="Butyryl-CoA Dehydrogenase, subunit A, domain 3"/>
    <property type="match status" value="1"/>
</dbReference>
<dbReference type="GO" id="GO:0050660">
    <property type="term" value="F:flavin adenine dinucleotide binding"/>
    <property type="evidence" value="ECO:0007669"/>
    <property type="project" value="InterPro"/>
</dbReference>